<dbReference type="RefSeq" id="WP_382418463.1">
    <property type="nucleotide sequence ID" value="NZ_AP031500.1"/>
</dbReference>
<keyword evidence="2" id="KW-0732">Signal</keyword>
<feature type="signal peptide" evidence="2">
    <location>
        <begin position="1"/>
        <end position="29"/>
    </location>
</feature>
<organism evidence="3 4">
    <name type="scientific">Gilvimarinus japonicus</name>
    <dbReference type="NCBI Taxonomy" id="1796469"/>
    <lineage>
        <taxon>Bacteria</taxon>
        <taxon>Pseudomonadati</taxon>
        <taxon>Pseudomonadota</taxon>
        <taxon>Gammaproteobacteria</taxon>
        <taxon>Cellvibrionales</taxon>
        <taxon>Cellvibrionaceae</taxon>
        <taxon>Gilvimarinus</taxon>
    </lineage>
</organism>
<feature type="chain" id="PRO_5045652150" evidence="2">
    <location>
        <begin position="30"/>
        <end position="599"/>
    </location>
</feature>
<evidence type="ECO:0000256" key="2">
    <source>
        <dbReference type="SAM" id="SignalP"/>
    </source>
</evidence>
<protein>
    <submittedName>
        <fullName evidence="3">Uncharacterized protein</fullName>
    </submittedName>
</protein>
<keyword evidence="4" id="KW-1185">Reference proteome</keyword>
<reference evidence="4" key="1">
    <citation type="journal article" date="2019" name="Int. J. Syst. Evol. Microbiol.">
        <title>The Global Catalogue of Microorganisms (GCM) 10K type strain sequencing project: providing services to taxonomists for standard genome sequencing and annotation.</title>
        <authorList>
            <consortium name="The Broad Institute Genomics Platform"/>
            <consortium name="The Broad Institute Genome Sequencing Center for Infectious Disease"/>
            <person name="Wu L."/>
            <person name="Ma J."/>
        </authorList>
    </citation>
    <scope>NUCLEOTIDE SEQUENCE [LARGE SCALE GENOMIC DNA]</scope>
    <source>
        <strain evidence="4">KCTC 52141</strain>
    </source>
</reference>
<comment type="caution">
    <text evidence="3">The sequence shown here is derived from an EMBL/GenBank/DDBJ whole genome shotgun (WGS) entry which is preliminary data.</text>
</comment>
<gene>
    <name evidence="3" type="ORF">ACFOEB_17235</name>
</gene>
<name>A0ABV7I062_9GAMM</name>
<dbReference type="EMBL" id="JBHRTL010000031">
    <property type="protein sequence ID" value="MFC3156956.1"/>
    <property type="molecule type" value="Genomic_DNA"/>
</dbReference>
<accession>A0ABV7I062</accession>
<evidence type="ECO:0000313" key="3">
    <source>
        <dbReference type="EMBL" id="MFC3156956.1"/>
    </source>
</evidence>
<proteinExistence type="predicted"/>
<feature type="region of interest" description="Disordered" evidence="1">
    <location>
        <begin position="438"/>
        <end position="461"/>
    </location>
</feature>
<feature type="compositionally biased region" description="Polar residues" evidence="1">
    <location>
        <begin position="452"/>
        <end position="461"/>
    </location>
</feature>
<evidence type="ECO:0000313" key="4">
    <source>
        <dbReference type="Proteomes" id="UP001595548"/>
    </source>
</evidence>
<evidence type="ECO:0000256" key="1">
    <source>
        <dbReference type="SAM" id="MobiDB-lite"/>
    </source>
</evidence>
<dbReference type="Proteomes" id="UP001595548">
    <property type="component" value="Unassembled WGS sequence"/>
</dbReference>
<sequence>MTIIKASQRFIGISATFLLTAGSSSLLQAQTYFPSDVDTSLCSLTSSEFSNWVTLTLPPFAPNSAIGPVFDKDSGMPYIFPPAGPYFPKDRPDASHAQPTDCDFYKWGSQMFLWLTSTINDGTKPSGAPNYSAELPFVFNSEFFYRLSGDQTALLPQGSEASSNSDTLKVKLRTAKGDESIGQAGGNGVLLSQDKSLTYYGIHVNRLYGYFYSDYREEKADGKKPAKQFPTTATDACRNINYAMHNGYADDGLVPKTLYDLYCSSADLAQSPEESADAGPSNVAATSALTIPQLEPAVDFLSMAVEVKTSWVDASTVCHDENAACSKEDYIRQNLNVPVYDRSDDTRWAQTTSEVKELALVGMHIVGTVKGHPESIWATIEHKHNAPNGTYYYYTNKKDSENQKPVVKKVSSPQPNAKWTFSDGSLVTDVKEQAVGCTNTPMPKGCQKPSDIVSSESTSKIKPTNVTRIHPWGNKQSESDDFAISQNTQLIALNRDVNKQVGKWLSSDPRQNYFISGAVWTNNGGIPTGDDYAHNTGSKTLANTTMETFQQTKGCFGCHNSQDASNGLNVSHVFLGLTAPLPRATVDVIKQKANPTKEQ</sequence>